<dbReference type="InterPro" id="IPR039670">
    <property type="entry name" value="NPC2-like"/>
</dbReference>
<comment type="similarity">
    <text evidence="2">Belongs to the NPC2 family.</text>
</comment>
<keyword evidence="4" id="KW-0813">Transport</keyword>
<dbReference type="InterPro" id="IPR014756">
    <property type="entry name" value="Ig_E-set"/>
</dbReference>
<dbReference type="PANTHER" id="PTHR11306">
    <property type="entry name" value="NIEMANN PICK TYPE C2 PROTEIN NPC2-RELATED"/>
    <property type="match status" value="1"/>
</dbReference>
<comment type="function">
    <text evidence="1">Catalyzes the intermembrane transfer of phosphatidylglycerol and phosphatidylinositol.</text>
</comment>
<evidence type="ECO:0000256" key="3">
    <source>
        <dbReference type="ARBA" id="ARBA00011245"/>
    </source>
</evidence>
<evidence type="ECO:0000256" key="1">
    <source>
        <dbReference type="ARBA" id="ARBA00002053"/>
    </source>
</evidence>
<organism evidence="8 9">
    <name type="scientific">Deinandra increscens subsp. villosa</name>
    <dbReference type="NCBI Taxonomy" id="3103831"/>
    <lineage>
        <taxon>Eukaryota</taxon>
        <taxon>Viridiplantae</taxon>
        <taxon>Streptophyta</taxon>
        <taxon>Embryophyta</taxon>
        <taxon>Tracheophyta</taxon>
        <taxon>Spermatophyta</taxon>
        <taxon>Magnoliopsida</taxon>
        <taxon>eudicotyledons</taxon>
        <taxon>Gunneridae</taxon>
        <taxon>Pentapetalae</taxon>
        <taxon>asterids</taxon>
        <taxon>campanulids</taxon>
        <taxon>Asterales</taxon>
        <taxon>Asteraceae</taxon>
        <taxon>Asteroideae</taxon>
        <taxon>Heliantheae alliance</taxon>
        <taxon>Madieae</taxon>
        <taxon>Madiinae</taxon>
        <taxon>Deinandra</taxon>
    </lineage>
</organism>
<dbReference type="FunFam" id="2.60.40.770:FF:000002">
    <property type="entry name" value="putative phosphatidylglycerol/phosphatidylinositol transfer protein DDB_G0282179"/>
    <property type="match status" value="1"/>
</dbReference>
<evidence type="ECO:0000313" key="9">
    <source>
        <dbReference type="Proteomes" id="UP001408789"/>
    </source>
</evidence>
<dbReference type="PANTHER" id="PTHR11306:SF0">
    <property type="entry name" value="PHOSPHATIDYLGLYCEROL_PHOSPHATIDYLINOSITOL TRANSFER PROTEIN"/>
    <property type="match status" value="1"/>
</dbReference>
<dbReference type="Gene3D" id="2.60.40.770">
    <property type="match status" value="1"/>
</dbReference>
<evidence type="ECO:0000313" key="8">
    <source>
        <dbReference type="EMBL" id="KAK9072722.1"/>
    </source>
</evidence>
<feature type="domain" description="MD-2-related lipid-recognition" evidence="7">
    <location>
        <begin position="82"/>
        <end position="197"/>
    </location>
</feature>
<dbReference type="SMART" id="SM00737">
    <property type="entry name" value="ML"/>
    <property type="match status" value="1"/>
</dbReference>
<comment type="caution">
    <text evidence="8">The sequence shown here is derived from an EMBL/GenBank/DDBJ whole genome shotgun (WGS) entry which is preliminary data.</text>
</comment>
<keyword evidence="6" id="KW-0445">Lipid transport</keyword>
<evidence type="ECO:0000256" key="5">
    <source>
        <dbReference type="ARBA" id="ARBA00022729"/>
    </source>
</evidence>
<evidence type="ECO:0000256" key="2">
    <source>
        <dbReference type="ARBA" id="ARBA00006370"/>
    </source>
</evidence>
<keyword evidence="9" id="KW-1185">Reference proteome</keyword>
<proteinExistence type="inferred from homology"/>
<evidence type="ECO:0000259" key="7">
    <source>
        <dbReference type="SMART" id="SM00737"/>
    </source>
</evidence>
<comment type="subunit">
    <text evidence="3">Monomer.</text>
</comment>
<keyword evidence="5" id="KW-0732">Signal</keyword>
<name>A0AAP0DHG9_9ASTR</name>
<evidence type="ECO:0000256" key="4">
    <source>
        <dbReference type="ARBA" id="ARBA00022448"/>
    </source>
</evidence>
<dbReference type="Proteomes" id="UP001408789">
    <property type="component" value="Unassembled WGS sequence"/>
</dbReference>
<accession>A0AAP0DHG9</accession>
<dbReference type="GO" id="GO:0032366">
    <property type="term" value="P:intracellular sterol transport"/>
    <property type="evidence" value="ECO:0007669"/>
    <property type="project" value="InterPro"/>
</dbReference>
<dbReference type="SUPFAM" id="SSF81296">
    <property type="entry name" value="E set domains"/>
    <property type="match status" value="1"/>
</dbReference>
<dbReference type="InterPro" id="IPR033917">
    <property type="entry name" value="ML_PG-PI_TP"/>
</dbReference>
<gene>
    <name evidence="8" type="ORF">SSX86_009157</name>
</gene>
<reference evidence="8 9" key="1">
    <citation type="submission" date="2024-04" db="EMBL/GenBank/DDBJ databases">
        <title>The reference genome of an endangered Asteraceae, Deinandra increscens subsp. villosa, native to the Central Coast of California.</title>
        <authorList>
            <person name="Guilliams M."/>
            <person name="Hasenstab-Lehman K."/>
            <person name="Meyer R."/>
            <person name="Mcevoy S."/>
        </authorList>
    </citation>
    <scope>NUCLEOTIDE SEQUENCE [LARGE SCALE GENOMIC DNA]</scope>
    <source>
        <tissue evidence="8">Leaf</tissue>
    </source>
</reference>
<protein>
    <recommendedName>
        <fullName evidence="7">MD-2-related lipid-recognition domain-containing protein</fullName>
    </recommendedName>
</protein>
<sequence length="211" mass="23361">MVCPLKKTKIFNSQQESRNRRHRLAAVIKTLLQIRIISKIRTLKKKKQSIEDPMAGFQSKLFVVLLLCSVSLIAPFADAIDVKYCNKKNNYAVKVSGVEINPYPIERGTETTFTITASTETPISGGNLVIDVSYYFFGVYSETSDLCTKTSCPVTTGDFAISHSQSLPSVTPPGSYTLTMKLQDSNKKELTCITFDFSIGWFSSEEAVASS</sequence>
<dbReference type="Pfam" id="PF02221">
    <property type="entry name" value="E1_DerP2_DerF2"/>
    <property type="match status" value="1"/>
</dbReference>
<dbReference type="CDD" id="cd00917">
    <property type="entry name" value="PG-PI_TP"/>
    <property type="match status" value="1"/>
</dbReference>
<dbReference type="AlphaFoldDB" id="A0AAP0DHG9"/>
<dbReference type="GO" id="GO:0032934">
    <property type="term" value="F:sterol binding"/>
    <property type="evidence" value="ECO:0007669"/>
    <property type="project" value="InterPro"/>
</dbReference>
<evidence type="ECO:0000256" key="6">
    <source>
        <dbReference type="ARBA" id="ARBA00023055"/>
    </source>
</evidence>
<dbReference type="InterPro" id="IPR003172">
    <property type="entry name" value="ML_dom"/>
</dbReference>
<dbReference type="EMBL" id="JBCNJP010000010">
    <property type="protein sequence ID" value="KAK9072722.1"/>
    <property type="molecule type" value="Genomic_DNA"/>
</dbReference>